<feature type="compositionally biased region" description="Polar residues" evidence="2">
    <location>
        <begin position="403"/>
        <end position="412"/>
    </location>
</feature>
<dbReference type="AlphaFoldDB" id="C4XRE9"/>
<evidence type="ECO:0000313" key="5">
    <source>
        <dbReference type="Proteomes" id="UP000009071"/>
    </source>
</evidence>
<dbReference type="STRING" id="573370.DMR_20030"/>
<dbReference type="SUPFAM" id="SSF52540">
    <property type="entry name" value="P-loop containing nucleoside triphosphate hydrolases"/>
    <property type="match status" value="1"/>
</dbReference>
<feature type="region of interest" description="Disordered" evidence="2">
    <location>
        <begin position="439"/>
        <end position="458"/>
    </location>
</feature>
<dbReference type="CDD" id="cd03109">
    <property type="entry name" value="DTBS"/>
    <property type="match status" value="1"/>
</dbReference>
<dbReference type="KEGG" id="dma:DMR_20030"/>
<feature type="compositionally biased region" description="Pro residues" evidence="2">
    <location>
        <begin position="443"/>
        <end position="452"/>
    </location>
</feature>
<dbReference type="Gene3D" id="3.40.1390.20">
    <property type="entry name" value="HprK N-terminal domain-like"/>
    <property type="match status" value="1"/>
</dbReference>
<feature type="domain" description="DRTGG" evidence="3">
    <location>
        <begin position="214"/>
        <end position="319"/>
    </location>
</feature>
<feature type="region of interest" description="Disordered" evidence="2">
    <location>
        <begin position="387"/>
        <end position="413"/>
    </location>
</feature>
<name>C4XRE9_SOLM1</name>
<gene>
    <name evidence="4" type="ordered locus">DMR_20030</name>
</gene>
<sequence length="492" mass="53251">MIGLYIGSTQGYSGKNLVTLALGQHFQREGQRVGYMKPIGAVPHKIGNQIGDEDAYFMQQALGLSENPSLVTPVVITRDFRMRAFLEDCANLLPGIVDSYKKLSAEKDLMLVGGSGSFLYSGKYCGVDGVSVSQALGTKVILVDRYLQEYNYDYLAAAKEALGDDLVGVILNDVPEHFREEAETLIVPFLKRRGVDVLGIVPHDPIMFAVRASDLAVGLGGRLVTAPPKSDKLVVNFLIGTMQVENFVTFFKRQKDVAILCGGDRADLQLVALEGNCSALILTGNLYPNDMILAKAEDKGVPVIVVRDDTFSVAKKMELMLTREKLRDRSRIEHGTKIVQQSVNMAMLKKTSACKPTRPSRTLVSGFGRACPIAVWLAPRPFAATGSGAAGQLSNQRSERTCRGSNSTNRSEATGFPHSWRAFPCTCCSTCWRSNAWPATKRPLPPRSPPSSWPSRPGACRSAWPLTPPFTAPLSACSPSSGSSSPPSGCTT</sequence>
<dbReference type="HOGENOM" id="CLU_040984_0_0_7"/>
<evidence type="ECO:0000256" key="1">
    <source>
        <dbReference type="ARBA" id="ARBA00011643"/>
    </source>
</evidence>
<dbReference type="InterPro" id="IPR050500">
    <property type="entry name" value="Phos_Acetyltrans/Butyryltrans"/>
</dbReference>
<evidence type="ECO:0000256" key="2">
    <source>
        <dbReference type="SAM" id="MobiDB-lite"/>
    </source>
</evidence>
<dbReference type="PANTHER" id="PTHR43356">
    <property type="entry name" value="PHOSPHATE ACETYLTRANSFERASE"/>
    <property type="match status" value="1"/>
</dbReference>
<evidence type="ECO:0000259" key="3">
    <source>
        <dbReference type="Pfam" id="PF07085"/>
    </source>
</evidence>
<organism evidence="4 5">
    <name type="scientific">Solidesulfovibrio magneticus (strain ATCC 700980 / DSM 13731 / RS-1)</name>
    <name type="common">Desulfovibrio magneticus</name>
    <dbReference type="NCBI Taxonomy" id="573370"/>
    <lineage>
        <taxon>Bacteria</taxon>
        <taxon>Pseudomonadati</taxon>
        <taxon>Thermodesulfobacteriota</taxon>
        <taxon>Desulfovibrionia</taxon>
        <taxon>Desulfovibrionales</taxon>
        <taxon>Desulfovibrionaceae</taxon>
        <taxon>Solidesulfovibrio</taxon>
    </lineage>
</organism>
<protein>
    <recommendedName>
        <fullName evidence="3">DRTGG domain-containing protein</fullName>
    </recommendedName>
</protein>
<dbReference type="PANTHER" id="PTHR43356:SF2">
    <property type="entry name" value="PHOSPHATE ACETYLTRANSFERASE"/>
    <property type="match status" value="1"/>
</dbReference>
<dbReference type="SUPFAM" id="SSF75138">
    <property type="entry name" value="HprK N-terminal domain-like"/>
    <property type="match status" value="1"/>
</dbReference>
<dbReference type="InterPro" id="IPR028979">
    <property type="entry name" value="Ser_kin/Pase_Hpr-like_N_sf"/>
</dbReference>
<dbReference type="Gene3D" id="3.40.50.300">
    <property type="entry name" value="P-loop containing nucleotide triphosphate hydrolases"/>
    <property type="match status" value="1"/>
</dbReference>
<comment type="subunit">
    <text evidence="1">Homohexamer.</text>
</comment>
<keyword evidence="5" id="KW-1185">Reference proteome</keyword>
<dbReference type="InterPro" id="IPR010766">
    <property type="entry name" value="DRTGG"/>
</dbReference>
<dbReference type="InterPro" id="IPR027417">
    <property type="entry name" value="P-loop_NTPase"/>
</dbReference>
<dbReference type="Pfam" id="PF07085">
    <property type="entry name" value="DRTGG"/>
    <property type="match status" value="1"/>
</dbReference>
<dbReference type="Proteomes" id="UP000009071">
    <property type="component" value="Chromosome"/>
</dbReference>
<dbReference type="EMBL" id="AP010904">
    <property type="protein sequence ID" value="BAH75494.1"/>
    <property type="molecule type" value="Genomic_DNA"/>
</dbReference>
<evidence type="ECO:0000313" key="4">
    <source>
        <dbReference type="EMBL" id="BAH75494.1"/>
    </source>
</evidence>
<dbReference type="Pfam" id="PF13500">
    <property type="entry name" value="AAA_26"/>
    <property type="match status" value="1"/>
</dbReference>
<accession>C4XRE9</accession>
<proteinExistence type="predicted"/>
<dbReference type="eggNOG" id="COG0857">
    <property type="taxonomic scope" value="Bacteria"/>
</dbReference>
<reference evidence="4 5" key="1">
    <citation type="journal article" date="2009" name="Genome Res.">
        <title>Whole genome sequence of Desulfovibrio magneticus strain RS-1 revealed common gene clusters in magnetotactic bacteria.</title>
        <authorList>
            <person name="Nakazawa H."/>
            <person name="Arakaki A."/>
            <person name="Narita-Yamada S."/>
            <person name="Yashiro I."/>
            <person name="Jinno K."/>
            <person name="Aoki N."/>
            <person name="Tsuruyama A."/>
            <person name="Okamura Y."/>
            <person name="Tanikawa S."/>
            <person name="Fujita N."/>
            <person name="Takeyama H."/>
            <person name="Matsunaga T."/>
        </authorList>
    </citation>
    <scope>NUCLEOTIDE SEQUENCE [LARGE SCALE GENOMIC DNA]</scope>
    <source>
        <strain evidence="5">ATCC 700980 / DSM 13731 / RS-1</strain>
    </source>
</reference>